<evidence type="ECO:0000256" key="1">
    <source>
        <dbReference type="SAM" id="Phobius"/>
    </source>
</evidence>
<keyword evidence="4" id="KW-1185">Reference proteome</keyword>
<evidence type="ECO:0000256" key="2">
    <source>
        <dbReference type="SAM" id="SignalP"/>
    </source>
</evidence>
<protein>
    <recommendedName>
        <fullName evidence="5">TrbC/VIRB2 family protein</fullName>
    </recommendedName>
</protein>
<evidence type="ECO:0000313" key="4">
    <source>
        <dbReference type="Proteomes" id="UP001610861"/>
    </source>
</evidence>
<evidence type="ECO:0000313" key="3">
    <source>
        <dbReference type="EMBL" id="MFH8250443.1"/>
    </source>
</evidence>
<feature type="transmembrane region" description="Helical" evidence="1">
    <location>
        <begin position="72"/>
        <end position="92"/>
    </location>
</feature>
<feature type="chain" id="PRO_5047424406" description="TrbC/VIRB2 family protein" evidence="2">
    <location>
        <begin position="21"/>
        <end position="96"/>
    </location>
</feature>
<dbReference type="RefSeq" id="WP_396640378.1">
    <property type="nucleotide sequence ID" value="NZ_JBIQWL010000002.1"/>
</dbReference>
<proteinExistence type="predicted"/>
<keyword evidence="1" id="KW-1133">Transmembrane helix</keyword>
<keyword evidence="1" id="KW-0472">Membrane</keyword>
<gene>
    <name evidence="3" type="ORF">ACH3VR_08785</name>
</gene>
<name>A0ABW7Q7S1_9MICO</name>
<organism evidence="3 4">
    <name type="scientific">Microbacterium alkaliflavum</name>
    <dbReference type="NCBI Taxonomy" id="3248839"/>
    <lineage>
        <taxon>Bacteria</taxon>
        <taxon>Bacillati</taxon>
        <taxon>Actinomycetota</taxon>
        <taxon>Actinomycetes</taxon>
        <taxon>Micrococcales</taxon>
        <taxon>Microbacteriaceae</taxon>
        <taxon>Microbacterium</taxon>
    </lineage>
</organism>
<keyword evidence="2" id="KW-0732">Signal</keyword>
<reference evidence="3 4" key="1">
    <citation type="submission" date="2024-09" db="EMBL/GenBank/DDBJ databases">
        <authorList>
            <person name="Pan X."/>
        </authorList>
    </citation>
    <scope>NUCLEOTIDE SEQUENCE [LARGE SCALE GENOMIC DNA]</scope>
    <source>
        <strain evidence="3 4">B2969</strain>
    </source>
</reference>
<feature type="transmembrane region" description="Helical" evidence="1">
    <location>
        <begin position="35"/>
        <end position="60"/>
    </location>
</feature>
<evidence type="ECO:0008006" key="5">
    <source>
        <dbReference type="Google" id="ProtNLM"/>
    </source>
</evidence>
<dbReference type="Proteomes" id="UP001610861">
    <property type="component" value="Unassembled WGS sequence"/>
</dbReference>
<keyword evidence="1" id="KW-0812">Transmembrane</keyword>
<feature type="signal peptide" evidence="2">
    <location>
        <begin position="1"/>
        <end position="20"/>
    </location>
</feature>
<dbReference type="EMBL" id="JBIQWL010000002">
    <property type="protein sequence ID" value="MFH8250443.1"/>
    <property type="molecule type" value="Genomic_DNA"/>
</dbReference>
<accession>A0ABW7Q7S1</accession>
<sequence length="96" mass="9352">MSLALALAAAVMTVYTAASASVADLTADVLLAPVFFTLGLLATVLGLAVVATVLGVLGGIDATRAKLAGAALGWAGAIIGMLVAVFILVNLIRSAG</sequence>
<comment type="caution">
    <text evidence="3">The sequence shown here is derived from an EMBL/GenBank/DDBJ whole genome shotgun (WGS) entry which is preliminary data.</text>
</comment>